<protein>
    <submittedName>
        <fullName evidence="2">Uncharacterized protein</fullName>
    </submittedName>
</protein>
<proteinExistence type="predicted"/>
<evidence type="ECO:0000313" key="2">
    <source>
        <dbReference type="EMBL" id="MBB6446199.1"/>
    </source>
</evidence>
<feature type="transmembrane region" description="Helical" evidence="1">
    <location>
        <begin position="6"/>
        <end position="28"/>
    </location>
</feature>
<accession>A0A7X0HSS7</accession>
<dbReference type="EMBL" id="JACHGK010000010">
    <property type="protein sequence ID" value="MBB6446199.1"/>
    <property type="molecule type" value="Genomic_DNA"/>
</dbReference>
<gene>
    <name evidence="2" type="ORF">HNR53_002856</name>
</gene>
<keyword evidence="3" id="KW-1185">Reference proteome</keyword>
<keyword evidence="1" id="KW-0472">Membrane</keyword>
<dbReference type="Proteomes" id="UP000531594">
    <property type="component" value="Unassembled WGS sequence"/>
</dbReference>
<evidence type="ECO:0000256" key="1">
    <source>
        <dbReference type="SAM" id="Phobius"/>
    </source>
</evidence>
<evidence type="ECO:0000313" key="3">
    <source>
        <dbReference type="Proteomes" id="UP000531594"/>
    </source>
</evidence>
<comment type="caution">
    <text evidence="2">The sequence shown here is derived from an EMBL/GenBank/DDBJ whole genome shotgun (WGS) entry which is preliminary data.</text>
</comment>
<sequence length="41" mass="4554">MTMTIMPAMLISSFSILVNGLFYLAGLLELIDGKEIIHEIN</sequence>
<reference evidence="2 3" key="1">
    <citation type="submission" date="2020-08" db="EMBL/GenBank/DDBJ databases">
        <title>Genomic Encyclopedia of Type Strains, Phase IV (KMG-IV): sequencing the most valuable type-strain genomes for metagenomic binning, comparative biology and taxonomic classification.</title>
        <authorList>
            <person name="Goeker M."/>
        </authorList>
    </citation>
    <scope>NUCLEOTIDE SEQUENCE [LARGE SCALE GENOMIC DNA]</scope>
    <source>
        <strain evidence="2 3">DSM 5391</strain>
    </source>
</reference>
<name>A0A7X0HSS7_9BACI</name>
<dbReference type="AlphaFoldDB" id="A0A7X0HSS7"/>
<keyword evidence="1" id="KW-0812">Transmembrane</keyword>
<dbReference type="RefSeq" id="WP_377802087.1">
    <property type="nucleotide sequence ID" value="NZ_JBHLZA010000024.1"/>
</dbReference>
<organism evidence="2 3">
    <name type="scientific">Bacillus benzoevorans</name>
    <dbReference type="NCBI Taxonomy" id="1456"/>
    <lineage>
        <taxon>Bacteria</taxon>
        <taxon>Bacillati</taxon>
        <taxon>Bacillota</taxon>
        <taxon>Bacilli</taxon>
        <taxon>Bacillales</taxon>
        <taxon>Bacillaceae</taxon>
        <taxon>Bacillus</taxon>
    </lineage>
</organism>
<keyword evidence="1" id="KW-1133">Transmembrane helix</keyword>